<feature type="transmembrane region" description="Helical" evidence="2">
    <location>
        <begin position="65"/>
        <end position="82"/>
    </location>
</feature>
<feature type="coiled-coil region" evidence="1">
    <location>
        <begin position="130"/>
        <end position="157"/>
    </location>
</feature>
<name>A0A0F9ACD2_9ZZZZ</name>
<evidence type="ECO:0000313" key="3">
    <source>
        <dbReference type="EMBL" id="KKL07204.1"/>
    </source>
</evidence>
<evidence type="ECO:0000256" key="2">
    <source>
        <dbReference type="SAM" id="Phobius"/>
    </source>
</evidence>
<keyword evidence="1" id="KW-0175">Coiled coil</keyword>
<evidence type="ECO:0000256" key="1">
    <source>
        <dbReference type="SAM" id="Coils"/>
    </source>
</evidence>
<reference evidence="3" key="1">
    <citation type="journal article" date="2015" name="Nature">
        <title>Complex archaea that bridge the gap between prokaryotes and eukaryotes.</title>
        <authorList>
            <person name="Spang A."/>
            <person name="Saw J.H."/>
            <person name="Jorgensen S.L."/>
            <person name="Zaremba-Niedzwiedzka K."/>
            <person name="Martijn J."/>
            <person name="Lind A.E."/>
            <person name="van Eijk R."/>
            <person name="Schleper C."/>
            <person name="Guy L."/>
            <person name="Ettema T.J."/>
        </authorList>
    </citation>
    <scope>NUCLEOTIDE SEQUENCE</scope>
</reference>
<gene>
    <name evidence="3" type="ORF">LCGC14_2588350</name>
</gene>
<dbReference type="AlphaFoldDB" id="A0A0F9ACD2"/>
<feature type="transmembrane region" description="Helical" evidence="2">
    <location>
        <begin position="20"/>
        <end position="45"/>
    </location>
</feature>
<dbReference type="Gene3D" id="2.50.20.20">
    <property type="match status" value="1"/>
</dbReference>
<organism evidence="3">
    <name type="scientific">marine sediment metagenome</name>
    <dbReference type="NCBI Taxonomy" id="412755"/>
    <lineage>
        <taxon>unclassified sequences</taxon>
        <taxon>metagenomes</taxon>
        <taxon>ecological metagenomes</taxon>
    </lineage>
</organism>
<protein>
    <submittedName>
        <fullName evidence="3">Uncharacterized protein</fullName>
    </submittedName>
</protein>
<comment type="caution">
    <text evidence="3">The sequence shown here is derived from an EMBL/GenBank/DDBJ whole genome shotgun (WGS) entry which is preliminary data.</text>
</comment>
<sequence>MADPTPGTSRNLKPRTARGVLPSLGAVIAEFALVCLLVALVPVTVYLDTTVLGDGVSEESLTEHLHNVLLAVAVAIFVLGAYRHVGMRGDLTLAATLFVLASACGSGGTGSTTSDQADGQSPDLVSMDPLKVLSESAESFQDEVQSLEADLEFSINAGGLDLGTSSQMTYQAPDQMHMTMTITGVGEFEILALGSEMYLNVPSVGWISFSLEDVGLEEVGLDAVALQKTFSDHSVLDYAALIQGVLPGYVQWLSANILIWLIASVVMVGAAGGVGFVLSQRK</sequence>
<feature type="transmembrane region" description="Helical" evidence="2">
    <location>
        <begin position="258"/>
        <end position="278"/>
    </location>
</feature>
<keyword evidence="2" id="KW-1133">Transmembrane helix</keyword>
<dbReference type="EMBL" id="LAZR01043384">
    <property type="protein sequence ID" value="KKL07204.1"/>
    <property type="molecule type" value="Genomic_DNA"/>
</dbReference>
<proteinExistence type="predicted"/>
<keyword evidence="2" id="KW-0472">Membrane</keyword>
<keyword evidence="2" id="KW-0812">Transmembrane</keyword>
<accession>A0A0F9ACD2</accession>